<keyword evidence="3 6" id="KW-0812">Transmembrane</keyword>
<keyword evidence="6" id="KW-1003">Cell membrane</keyword>
<name>C5BQC6_TERTT</name>
<dbReference type="GO" id="GO:0005886">
    <property type="term" value="C:plasma membrane"/>
    <property type="evidence" value="ECO:0007669"/>
    <property type="project" value="UniProtKB-SubCell"/>
</dbReference>
<feature type="transmembrane region" description="Helical" evidence="6">
    <location>
        <begin position="178"/>
        <end position="200"/>
    </location>
</feature>
<evidence type="ECO:0000256" key="3">
    <source>
        <dbReference type="ARBA" id="ARBA00022692"/>
    </source>
</evidence>
<reference evidence="7 8" key="1">
    <citation type="journal article" date="2009" name="PLoS ONE">
        <title>The complete genome of Teredinibacter turnerae T7901: an intracellular endosymbiont of marine wood-boring bivalves (shipworms).</title>
        <authorList>
            <person name="Yang J.C."/>
            <person name="Madupu R."/>
            <person name="Durkin A.S."/>
            <person name="Ekborg N.A."/>
            <person name="Pedamallu C.S."/>
            <person name="Hostetler J.B."/>
            <person name="Radune D."/>
            <person name="Toms B.S."/>
            <person name="Henrissat B."/>
            <person name="Coutinho P.M."/>
            <person name="Schwarz S."/>
            <person name="Field L."/>
            <person name="Trindade-Silva A.E."/>
            <person name="Soares C.A.G."/>
            <person name="Elshahawi S."/>
            <person name="Hanora A."/>
            <person name="Schmidt E.W."/>
            <person name="Haygood M.G."/>
            <person name="Posfai J."/>
            <person name="Benner J."/>
            <person name="Madinger C."/>
            <person name="Nove J."/>
            <person name="Anton B."/>
            <person name="Chaudhary K."/>
            <person name="Foster J."/>
            <person name="Holman A."/>
            <person name="Kumar S."/>
            <person name="Lessard P.A."/>
            <person name="Luyten Y.A."/>
            <person name="Slatko B."/>
            <person name="Wood N."/>
            <person name="Wu B."/>
            <person name="Teplitski M."/>
            <person name="Mougous J.D."/>
            <person name="Ward N."/>
            <person name="Eisen J.A."/>
            <person name="Badger J.H."/>
            <person name="Distel D.L."/>
        </authorList>
    </citation>
    <scope>NUCLEOTIDE SEQUENCE [LARGE SCALE GENOMIC DNA]</scope>
    <source>
        <strain evidence="8">ATCC 39867 / T7901</strain>
    </source>
</reference>
<feature type="transmembrane region" description="Helical" evidence="6">
    <location>
        <begin position="139"/>
        <end position="172"/>
    </location>
</feature>
<dbReference type="EMBL" id="CP001614">
    <property type="protein sequence ID" value="ACR10759.1"/>
    <property type="molecule type" value="Genomic_DNA"/>
</dbReference>
<dbReference type="STRING" id="377629.TERTU_0974"/>
<dbReference type="OrthoDB" id="8559109at2"/>
<dbReference type="RefSeq" id="WP_015816871.1">
    <property type="nucleotide sequence ID" value="NC_012997.1"/>
</dbReference>
<dbReference type="PANTHER" id="PTHR43701:SF5">
    <property type="entry name" value="MEMBRANE TRANSPORTER PROTEIN-RELATED"/>
    <property type="match status" value="1"/>
</dbReference>
<comment type="subcellular location">
    <subcellularLocation>
        <location evidence="6">Cell membrane</location>
        <topology evidence="6">Multi-pass membrane protein</topology>
    </subcellularLocation>
    <subcellularLocation>
        <location evidence="1">Membrane</location>
        <topology evidence="1">Multi-pass membrane protein</topology>
    </subcellularLocation>
</comment>
<dbReference type="Proteomes" id="UP000009080">
    <property type="component" value="Chromosome"/>
</dbReference>
<dbReference type="eggNOG" id="COG0730">
    <property type="taxonomic scope" value="Bacteria"/>
</dbReference>
<proteinExistence type="inferred from homology"/>
<dbReference type="KEGG" id="ttu:TERTU_0974"/>
<evidence type="ECO:0000256" key="1">
    <source>
        <dbReference type="ARBA" id="ARBA00004141"/>
    </source>
</evidence>
<feature type="transmembrane region" description="Helical" evidence="6">
    <location>
        <begin position="34"/>
        <end position="61"/>
    </location>
</feature>
<organism evidence="7 8">
    <name type="scientific">Teredinibacter turnerae (strain ATCC 39867 / T7901)</name>
    <dbReference type="NCBI Taxonomy" id="377629"/>
    <lineage>
        <taxon>Bacteria</taxon>
        <taxon>Pseudomonadati</taxon>
        <taxon>Pseudomonadota</taxon>
        <taxon>Gammaproteobacteria</taxon>
        <taxon>Cellvibrionales</taxon>
        <taxon>Cellvibrionaceae</taxon>
        <taxon>Teredinibacter</taxon>
    </lineage>
</organism>
<evidence type="ECO:0000256" key="5">
    <source>
        <dbReference type="ARBA" id="ARBA00023136"/>
    </source>
</evidence>
<dbReference type="PANTHER" id="PTHR43701">
    <property type="entry name" value="MEMBRANE TRANSPORTER PROTEIN MJ0441-RELATED"/>
    <property type="match status" value="1"/>
</dbReference>
<accession>C5BQC6</accession>
<comment type="similarity">
    <text evidence="2 6">Belongs to the 4-toluene sulfonate uptake permease (TSUP) (TC 2.A.102) family.</text>
</comment>
<evidence type="ECO:0000256" key="4">
    <source>
        <dbReference type="ARBA" id="ARBA00022989"/>
    </source>
</evidence>
<feature type="transmembrane region" description="Helical" evidence="6">
    <location>
        <begin position="101"/>
        <end position="119"/>
    </location>
</feature>
<evidence type="ECO:0000313" key="8">
    <source>
        <dbReference type="Proteomes" id="UP000009080"/>
    </source>
</evidence>
<dbReference type="AlphaFoldDB" id="C5BQC6"/>
<keyword evidence="8" id="KW-1185">Reference proteome</keyword>
<gene>
    <name evidence="7" type="ordered locus">TERTU_0974</name>
</gene>
<feature type="transmembrane region" description="Helical" evidence="6">
    <location>
        <begin position="207"/>
        <end position="227"/>
    </location>
</feature>
<keyword evidence="5 6" id="KW-0472">Membrane</keyword>
<protein>
    <recommendedName>
        <fullName evidence="6">Probable membrane transporter protein</fullName>
    </recommendedName>
</protein>
<keyword evidence="4 6" id="KW-1133">Transmembrane helix</keyword>
<dbReference type="Pfam" id="PF01925">
    <property type="entry name" value="TauE"/>
    <property type="match status" value="1"/>
</dbReference>
<feature type="transmembrane region" description="Helical" evidence="6">
    <location>
        <begin position="233"/>
        <end position="253"/>
    </location>
</feature>
<feature type="transmembrane region" description="Helical" evidence="6">
    <location>
        <begin position="73"/>
        <end position="95"/>
    </location>
</feature>
<evidence type="ECO:0000313" key="7">
    <source>
        <dbReference type="EMBL" id="ACR10759.1"/>
    </source>
</evidence>
<evidence type="ECO:0000256" key="2">
    <source>
        <dbReference type="ARBA" id="ARBA00009142"/>
    </source>
</evidence>
<dbReference type="HOGENOM" id="CLU_045498_2_0_6"/>
<dbReference type="InterPro" id="IPR002781">
    <property type="entry name" value="TM_pro_TauE-like"/>
</dbReference>
<dbReference type="InterPro" id="IPR051598">
    <property type="entry name" value="TSUP/Inactive_protease-like"/>
</dbReference>
<evidence type="ECO:0000256" key="6">
    <source>
        <dbReference type="RuleBase" id="RU363041"/>
    </source>
</evidence>
<sequence>MVNIFDQIVLLTISLIANTLSALAGGGAGLLQFPALLFLGLPFTTALATHKIATVALGAGATLKHWRQGNTQWFFAILMLISGLPGVILGARVIIEIPESIAKFSLGVLTIGLSVYSLYKPQLGQDHTPINRNARGYFIGAAMLFTLGVLNGSLTSGTGLFVTLWLILWFGFDYQRAVAYTMILVGLFWNGTGALTLALLTPVKWEWLPALLTGSALGGYCGAHFAVKYGNPVIKRIFEGVTMLVGLSLILSVTF</sequence>